<sequence>MFCQVPPGEVRVHLKLRIAPTAGAREDSEVWMVLAGLCLPSDSERDLGGVDKPPSFSTHCGSAARVIDQRNFEPRICSLAGQIILVMDRTVPDPVRRAGVGF</sequence>
<keyword evidence="2" id="KW-1185">Reference proteome</keyword>
<organism evidence="1 2">
    <name type="scientific">Puccinia coronata f. sp. avenae</name>
    <dbReference type="NCBI Taxonomy" id="200324"/>
    <lineage>
        <taxon>Eukaryota</taxon>
        <taxon>Fungi</taxon>
        <taxon>Dikarya</taxon>
        <taxon>Basidiomycota</taxon>
        <taxon>Pucciniomycotina</taxon>
        <taxon>Pucciniomycetes</taxon>
        <taxon>Pucciniales</taxon>
        <taxon>Pucciniaceae</taxon>
        <taxon>Puccinia</taxon>
    </lineage>
</organism>
<name>A0A2N5TSI3_9BASI</name>
<dbReference type="AlphaFoldDB" id="A0A2N5TSI3"/>
<proteinExistence type="predicted"/>
<comment type="caution">
    <text evidence="1">The sequence shown here is derived from an EMBL/GenBank/DDBJ whole genome shotgun (WGS) entry which is preliminary data.</text>
</comment>
<evidence type="ECO:0000313" key="2">
    <source>
        <dbReference type="Proteomes" id="UP000235388"/>
    </source>
</evidence>
<reference evidence="1 2" key="1">
    <citation type="submission" date="2017-11" db="EMBL/GenBank/DDBJ databases">
        <title>De novo assembly and phasing of dikaryotic genomes from two isolates of Puccinia coronata f. sp. avenae, the causal agent of oat crown rust.</title>
        <authorList>
            <person name="Miller M.E."/>
            <person name="Zhang Y."/>
            <person name="Omidvar V."/>
            <person name="Sperschneider J."/>
            <person name="Schwessinger B."/>
            <person name="Raley C."/>
            <person name="Palmer J.M."/>
            <person name="Garnica D."/>
            <person name="Upadhyaya N."/>
            <person name="Rathjen J."/>
            <person name="Taylor J.M."/>
            <person name="Park R.F."/>
            <person name="Dodds P.N."/>
            <person name="Hirsch C.D."/>
            <person name="Kianian S.F."/>
            <person name="Figueroa M."/>
        </authorList>
    </citation>
    <scope>NUCLEOTIDE SEQUENCE [LARGE SCALE GENOMIC DNA]</scope>
    <source>
        <strain evidence="1">12NC29</strain>
    </source>
</reference>
<dbReference type="EMBL" id="PGCJ01000446">
    <property type="protein sequence ID" value="PLW28388.1"/>
    <property type="molecule type" value="Genomic_DNA"/>
</dbReference>
<protein>
    <submittedName>
        <fullName evidence="1">Uncharacterized protein</fullName>
    </submittedName>
</protein>
<accession>A0A2N5TSI3</accession>
<evidence type="ECO:0000313" key="1">
    <source>
        <dbReference type="EMBL" id="PLW28388.1"/>
    </source>
</evidence>
<gene>
    <name evidence="1" type="ORF">PCANC_25620</name>
</gene>
<dbReference type="Proteomes" id="UP000235388">
    <property type="component" value="Unassembled WGS sequence"/>
</dbReference>